<dbReference type="PANTHER" id="PTHR36917:SF1">
    <property type="entry name" value="INNER MEMBRANE-SPANNING PROTEIN YCIB"/>
    <property type="match status" value="1"/>
</dbReference>
<organism evidence="6 7">
    <name type="scientific">Candidatus Rickettsiella isopodorum</name>
    <dbReference type="NCBI Taxonomy" id="1225476"/>
    <lineage>
        <taxon>Bacteria</taxon>
        <taxon>Pseudomonadati</taxon>
        <taxon>Pseudomonadota</taxon>
        <taxon>Gammaproteobacteria</taxon>
        <taxon>Legionellales</taxon>
        <taxon>Coxiellaceae</taxon>
        <taxon>Rickettsiella</taxon>
    </lineage>
</organism>
<evidence type="ECO:0000256" key="1">
    <source>
        <dbReference type="ARBA" id="ARBA00022475"/>
    </source>
</evidence>
<feature type="transmembrane region" description="Helical" evidence="5">
    <location>
        <begin position="123"/>
        <end position="139"/>
    </location>
</feature>
<comment type="subcellular location">
    <subcellularLocation>
        <location evidence="5">Cell inner membrane</location>
        <topology evidence="5">Multi-pass membrane protein</topology>
    </subcellularLocation>
</comment>
<dbReference type="EMBL" id="LUKY01000032">
    <property type="protein sequence ID" value="OIZ95095.1"/>
    <property type="molecule type" value="Genomic_DNA"/>
</dbReference>
<evidence type="ECO:0000256" key="4">
    <source>
        <dbReference type="ARBA" id="ARBA00023136"/>
    </source>
</evidence>
<dbReference type="Proteomes" id="UP000183924">
    <property type="component" value="Unassembled WGS sequence"/>
</dbReference>
<evidence type="ECO:0000256" key="5">
    <source>
        <dbReference type="HAMAP-Rule" id="MF_00189"/>
    </source>
</evidence>
<dbReference type="PANTHER" id="PTHR36917">
    <property type="entry name" value="INTRACELLULAR SEPTATION PROTEIN A-RELATED"/>
    <property type="match status" value="1"/>
</dbReference>
<accession>A0A1J8PCL6</accession>
<reference evidence="6 7" key="1">
    <citation type="submission" date="2016-03" db="EMBL/GenBank/DDBJ databases">
        <title>Comparative genomics of Rickettsiella.</title>
        <authorList>
            <person name="Chandler C."/>
            <person name="Wang Y."/>
        </authorList>
    </citation>
    <scope>NUCLEOTIDE SEQUENCE [LARGE SCALE GENOMIC DNA]</scope>
    <source>
        <strain evidence="6 7">RCFS May 2013</strain>
    </source>
</reference>
<evidence type="ECO:0000313" key="7">
    <source>
        <dbReference type="Proteomes" id="UP000183924"/>
    </source>
</evidence>
<comment type="caution">
    <text evidence="6">The sequence shown here is derived from an EMBL/GenBank/DDBJ whole genome shotgun (WGS) entry which is preliminary data.</text>
</comment>
<keyword evidence="4 5" id="KW-0472">Membrane</keyword>
<dbReference type="RefSeq" id="WP_071662357.1">
    <property type="nucleotide sequence ID" value="NZ_LUKY01000032.1"/>
</dbReference>
<keyword evidence="1 5" id="KW-1003">Cell membrane</keyword>
<dbReference type="NCBIfam" id="NF001325">
    <property type="entry name" value="PRK00259.1-3"/>
    <property type="match status" value="1"/>
</dbReference>
<dbReference type="STRING" id="1225476.A1D18_03085"/>
<comment type="similarity">
    <text evidence="5">Belongs to the YciB family.</text>
</comment>
<proteinExistence type="inferred from homology"/>
<keyword evidence="3 5" id="KW-1133">Transmembrane helix</keyword>
<dbReference type="Pfam" id="PF04279">
    <property type="entry name" value="IspA"/>
    <property type="match status" value="1"/>
</dbReference>
<evidence type="ECO:0000256" key="3">
    <source>
        <dbReference type="ARBA" id="ARBA00022989"/>
    </source>
</evidence>
<dbReference type="AlphaFoldDB" id="A0A1J8PCL6"/>
<dbReference type="GO" id="GO:0005886">
    <property type="term" value="C:plasma membrane"/>
    <property type="evidence" value="ECO:0007669"/>
    <property type="project" value="UniProtKB-SubCell"/>
</dbReference>
<dbReference type="HAMAP" id="MF_00189">
    <property type="entry name" value="YciB"/>
    <property type="match status" value="1"/>
</dbReference>
<comment type="function">
    <text evidence="5">Plays a role in cell envelope biogenesis, maintenance of cell envelope integrity and membrane homeostasis.</text>
</comment>
<dbReference type="OrthoDB" id="9788219at2"/>
<gene>
    <name evidence="5" type="primary">yciB</name>
    <name evidence="6" type="ORF">A1D18_03085</name>
</gene>
<evidence type="ECO:0000313" key="6">
    <source>
        <dbReference type="EMBL" id="OIZ95095.1"/>
    </source>
</evidence>
<feature type="transmembrane region" description="Helical" evidence="5">
    <location>
        <begin position="151"/>
        <end position="170"/>
    </location>
</feature>
<evidence type="ECO:0000256" key="2">
    <source>
        <dbReference type="ARBA" id="ARBA00022692"/>
    </source>
</evidence>
<name>A0A1J8PCL6_9COXI</name>
<dbReference type="NCBIfam" id="TIGR00997">
    <property type="entry name" value="ispZ"/>
    <property type="match status" value="1"/>
</dbReference>
<keyword evidence="7" id="KW-1185">Reference proteome</keyword>
<feature type="transmembrane region" description="Helical" evidence="5">
    <location>
        <begin position="80"/>
        <end position="96"/>
    </location>
</feature>
<keyword evidence="5" id="KW-0997">Cell inner membrane</keyword>
<dbReference type="InterPro" id="IPR006008">
    <property type="entry name" value="YciB"/>
</dbReference>
<keyword evidence="2 5" id="KW-0812">Transmembrane</keyword>
<feature type="transmembrane region" description="Helical" evidence="5">
    <location>
        <begin position="49"/>
        <end position="68"/>
    </location>
</feature>
<protein>
    <recommendedName>
        <fullName evidence="5">Inner membrane-spanning protein YciB</fullName>
    </recommendedName>
</protein>
<feature type="transmembrane region" description="Helical" evidence="5">
    <location>
        <begin position="20"/>
        <end position="42"/>
    </location>
</feature>
<sequence length="179" mass="20648">MRLLFDFLPIVAFFIAYKFFGIYVATAAAIIISLLQVISYWIKHRTVPSIQLISLVLILLFGGGTLLLHNELLIKWKPTALYWLLACGALVTQYFGKKPLIQHLLETNIVLPAHLWSSLNRNWIIFFTLMGSINLWVAYTFDTNTWVNFKLFGLLGITFVFILVQAIYLARYIRSDEKT</sequence>